<dbReference type="EMBL" id="SOBT01000012">
    <property type="protein sequence ID" value="TDU24292.1"/>
    <property type="molecule type" value="Genomic_DNA"/>
</dbReference>
<protein>
    <recommendedName>
        <fullName evidence="4">Lipoprotein</fullName>
    </recommendedName>
</protein>
<feature type="compositionally biased region" description="Low complexity" evidence="1">
    <location>
        <begin position="89"/>
        <end position="117"/>
    </location>
</feature>
<reference evidence="2 3" key="1">
    <citation type="submission" date="2019-03" db="EMBL/GenBank/DDBJ databases">
        <title>Genomic Encyclopedia of Type Strains, Phase IV (KMG-IV): sequencing the most valuable type-strain genomes for metagenomic binning, comparative biology and taxonomic classification.</title>
        <authorList>
            <person name="Goeker M."/>
        </authorList>
    </citation>
    <scope>NUCLEOTIDE SEQUENCE [LARGE SCALE GENOMIC DNA]</scope>
    <source>
        <strain evidence="2 3">DSM 26377</strain>
    </source>
</reference>
<keyword evidence="3" id="KW-1185">Reference proteome</keyword>
<dbReference type="OrthoDB" id="9834374at2"/>
<dbReference type="Proteomes" id="UP000295341">
    <property type="component" value="Unassembled WGS sequence"/>
</dbReference>
<evidence type="ECO:0008006" key="4">
    <source>
        <dbReference type="Google" id="ProtNLM"/>
    </source>
</evidence>
<gene>
    <name evidence="2" type="ORF">DFR24_4558</name>
</gene>
<evidence type="ECO:0000313" key="2">
    <source>
        <dbReference type="EMBL" id="TDU24292.1"/>
    </source>
</evidence>
<evidence type="ECO:0000313" key="3">
    <source>
        <dbReference type="Proteomes" id="UP000295341"/>
    </source>
</evidence>
<dbReference type="PROSITE" id="PS51257">
    <property type="entry name" value="PROKAR_LIPOPROTEIN"/>
    <property type="match status" value="1"/>
</dbReference>
<name>A0A4S3K8U0_9GAMM</name>
<proteinExistence type="predicted"/>
<feature type="compositionally biased region" description="Basic and acidic residues" evidence="1">
    <location>
        <begin position="21"/>
        <end position="32"/>
    </location>
</feature>
<accession>A0A4S3K8U0</accession>
<comment type="caution">
    <text evidence="2">The sequence shown here is derived from an EMBL/GenBank/DDBJ whole genome shotgun (WGS) entry which is preliminary data.</text>
</comment>
<organism evidence="2 3">
    <name type="scientific">Panacagrimonas perspica</name>
    <dbReference type="NCBI Taxonomy" id="381431"/>
    <lineage>
        <taxon>Bacteria</taxon>
        <taxon>Pseudomonadati</taxon>
        <taxon>Pseudomonadota</taxon>
        <taxon>Gammaproteobacteria</taxon>
        <taxon>Nevskiales</taxon>
        <taxon>Nevskiaceae</taxon>
        <taxon>Panacagrimonas</taxon>
    </lineage>
</organism>
<dbReference type="AlphaFoldDB" id="A0A4S3K8U0"/>
<evidence type="ECO:0000256" key="1">
    <source>
        <dbReference type="SAM" id="MobiDB-lite"/>
    </source>
</evidence>
<sequence length="326" mass="35275">MSFRGIWVALVVLLASCSTFDKKSSEEPDRLPMPENAVSTSGDAPPPFEISSEPLRDELPRPAETPEKRRGFEEENRILGNDPRRAAAEARANAGGPSSSAASRAKGTANPNAPMAPMAGRVGIMSLLGNELQHVNSGTFGSKQQSYTTQFDLNGYVTEELRKALLAKTPYQPVTVASTGALRQASNTWQDSWNGQSFAPTFQREFDGIISQNRLSMLIIVAYAKTGDGSFVGGAKLSGSGLYTRGRKAAVFSTLQFYRLVGSPAQLVLPIAPEGERSIGDVPNAQLPKDLDDMPPRYLVPIYEPLRTLVQNKVFGLVSLPRKLGY</sequence>
<dbReference type="RefSeq" id="WP_133883708.1">
    <property type="nucleotide sequence ID" value="NZ_MWIN01000003.1"/>
</dbReference>
<feature type="region of interest" description="Disordered" evidence="1">
    <location>
        <begin position="21"/>
        <end position="117"/>
    </location>
</feature>
<feature type="compositionally biased region" description="Basic and acidic residues" evidence="1">
    <location>
        <begin position="54"/>
        <end position="88"/>
    </location>
</feature>